<organism evidence="1">
    <name type="scientific">human gut metagenome</name>
    <dbReference type="NCBI Taxonomy" id="408170"/>
    <lineage>
        <taxon>unclassified sequences</taxon>
        <taxon>metagenomes</taxon>
        <taxon>organismal metagenomes</taxon>
    </lineage>
</organism>
<feature type="non-terminal residue" evidence="1">
    <location>
        <position position="1"/>
    </location>
</feature>
<name>K1SBU5_9ZZZZ</name>
<sequence length="27" mass="3179">FRDTLDMEKAYLQGRFDAIPYISTLTL</sequence>
<dbReference type="EMBL" id="AJWY01010666">
    <property type="protein sequence ID" value="EKC54913.1"/>
    <property type="molecule type" value="Genomic_DNA"/>
</dbReference>
<protein>
    <submittedName>
        <fullName evidence="1">Uncharacterized protein</fullName>
    </submittedName>
</protein>
<comment type="caution">
    <text evidence="1">The sequence shown here is derived from an EMBL/GenBank/DDBJ whole genome shotgun (WGS) entry which is preliminary data.</text>
</comment>
<evidence type="ECO:0000313" key="1">
    <source>
        <dbReference type="EMBL" id="EKC54913.1"/>
    </source>
</evidence>
<gene>
    <name evidence="1" type="ORF">LEA_15628</name>
</gene>
<proteinExistence type="predicted"/>
<accession>K1SBU5</accession>
<reference evidence="1" key="1">
    <citation type="journal article" date="2013" name="Environ. Microbiol.">
        <title>Microbiota from the distal guts of lean and obese adolescents exhibit partial functional redundancy besides clear differences in community structure.</title>
        <authorList>
            <person name="Ferrer M."/>
            <person name="Ruiz A."/>
            <person name="Lanza F."/>
            <person name="Haange S.B."/>
            <person name="Oberbach A."/>
            <person name="Till H."/>
            <person name="Bargiela R."/>
            <person name="Campoy C."/>
            <person name="Segura M.T."/>
            <person name="Richter M."/>
            <person name="von Bergen M."/>
            <person name="Seifert J."/>
            <person name="Suarez A."/>
        </authorList>
    </citation>
    <scope>NUCLEOTIDE SEQUENCE</scope>
</reference>
<dbReference type="AlphaFoldDB" id="K1SBU5"/>